<dbReference type="RefSeq" id="WP_134297648.1">
    <property type="nucleotide sequence ID" value="NZ_CP038013.1"/>
</dbReference>
<gene>
    <name evidence="1" type="ORF">SGLAD_v1c06690</name>
</gene>
<dbReference type="KEGG" id="sgq:SGLAD_v1c06690"/>
<evidence type="ECO:0000313" key="2">
    <source>
        <dbReference type="Proteomes" id="UP000294309"/>
    </source>
</evidence>
<dbReference type="OrthoDB" id="388579at2"/>
<sequence>MHLIKKDEYYLAFNKKVAIEVLGFLKPKRLCVIDFEAFQFHKWTKEKFDKITINDIPYTVCLNTLIYDNNLNMFVSENEIVYQFCDDWSNQNELLLKLEEFAIFIANYVKENNIEKFLYMAKFLEIKALEFFVETFSSLSNLKDYLLLKGYELYDYFFNANNFKIISYKYKPQHIIKDLMNDYGDEYENFEIGKDGMKHFEKIVKGKPADDLNFDLVKKHSLNDLKKGIDLINYINQLANFDDNQVVNILQLQKEENQEN</sequence>
<evidence type="ECO:0000313" key="1">
    <source>
        <dbReference type="EMBL" id="QBQ07868.1"/>
    </source>
</evidence>
<dbReference type="AlphaFoldDB" id="A0A4P7AJ97"/>
<dbReference type="Proteomes" id="UP000294309">
    <property type="component" value="Chromosome"/>
</dbReference>
<name>A0A4P7AJ97_9MOLU</name>
<protein>
    <submittedName>
        <fullName evidence="1">Uncharacterized protein</fullName>
    </submittedName>
</protein>
<dbReference type="EMBL" id="CP038013">
    <property type="protein sequence ID" value="QBQ07868.1"/>
    <property type="molecule type" value="Genomic_DNA"/>
</dbReference>
<reference evidence="1 2" key="1">
    <citation type="submission" date="2019-03" db="EMBL/GenBank/DDBJ databases">
        <title>Complete genome sequence of Spiroplasma gladiatoris TG-1 (DSM 22552).</title>
        <authorList>
            <person name="Lin Y.-C."/>
            <person name="Chou L."/>
            <person name="Kuo C.-H."/>
        </authorList>
    </citation>
    <scope>NUCLEOTIDE SEQUENCE [LARGE SCALE GENOMIC DNA]</scope>
    <source>
        <strain evidence="1 2">TG-1</strain>
    </source>
</reference>
<organism evidence="1 2">
    <name type="scientific">Spiroplasma gladiatoris</name>
    <dbReference type="NCBI Taxonomy" id="2143"/>
    <lineage>
        <taxon>Bacteria</taxon>
        <taxon>Bacillati</taxon>
        <taxon>Mycoplasmatota</taxon>
        <taxon>Mollicutes</taxon>
        <taxon>Entomoplasmatales</taxon>
        <taxon>Spiroplasmataceae</taxon>
        <taxon>Spiroplasma</taxon>
    </lineage>
</organism>
<accession>A0A4P7AJ97</accession>
<keyword evidence="2" id="KW-1185">Reference proteome</keyword>
<proteinExistence type="predicted"/>